<dbReference type="InterPro" id="IPR011032">
    <property type="entry name" value="GroES-like_sf"/>
</dbReference>
<evidence type="ECO:0000256" key="3">
    <source>
        <dbReference type="ARBA" id="ARBA00022833"/>
    </source>
</evidence>
<comment type="caution">
    <text evidence="7">The sequence shown here is derived from an EMBL/GenBank/DDBJ whole genome shotgun (WGS) entry which is preliminary data.</text>
</comment>
<dbReference type="AlphaFoldDB" id="A0A9W5RF15"/>
<dbReference type="InterPro" id="IPR050129">
    <property type="entry name" value="Zn_alcohol_dh"/>
</dbReference>
<comment type="cofactor">
    <cofactor evidence="1 5">
        <name>Zn(2+)</name>
        <dbReference type="ChEBI" id="CHEBI:29105"/>
    </cofactor>
</comment>
<evidence type="ECO:0000256" key="5">
    <source>
        <dbReference type="RuleBase" id="RU361277"/>
    </source>
</evidence>
<evidence type="ECO:0000313" key="7">
    <source>
        <dbReference type="EMBL" id="EPD31244.1"/>
    </source>
</evidence>
<sequence length="348" mass="36553">MKAAVFAGPGQLELREVETPSAGTDGLVLRVGANTVCGTDGRILRGEKTAGIDLGIVLGHEISGYVEEVGSEVEGFEVGDLVGVLPTVPCGQCYYCRRGMEHLCIDSKIFGYGIDGGLAEYIRIPAEALRRGGVFKAPSHLSPVEVALAEPLGCVINGAHNYQPGIGDTVLIAGAGPIGLLHTQVCRLAGASNIIVSDPSESRREFAKKMGATHTVDPTQTDIAEFCKNLTEGEGADIGVICIGRPELVEDVLLCMRKGGHVNAFAGFSKVAKAQIDPNLIHYRELVITGASNAGRAAHKKALRLIGEGKIDVKSLHTHTFELADVHEAITVAANGTGIKVAVVPHKK</sequence>
<dbReference type="CDD" id="cd08235">
    <property type="entry name" value="iditol_2_DH_like"/>
    <property type="match status" value="1"/>
</dbReference>
<dbReference type="InterPro" id="IPR013154">
    <property type="entry name" value="ADH-like_N"/>
</dbReference>
<accession>A0A9W5RF15</accession>
<keyword evidence="8" id="KW-1185">Reference proteome</keyword>
<dbReference type="PROSITE" id="PS00059">
    <property type="entry name" value="ADH_ZINC"/>
    <property type="match status" value="1"/>
</dbReference>
<gene>
    <name evidence="7" type="ORF">HMPREF9238_01011</name>
</gene>
<evidence type="ECO:0000313" key="8">
    <source>
        <dbReference type="Proteomes" id="UP000014387"/>
    </source>
</evidence>
<organism evidence="7 8">
    <name type="scientific">Gleimia europaea ACS-120-V-Col10b</name>
    <dbReference type="NCBI Taxonomy" id="883069"/>
    <lineage>
        <taxon>Bacteria</taxon>
        <taxon>Bacillati</taxon>
        <taxon>Actinomycetota</taxon>
        <taxon>Actinomycetes</taxon>
        <taxon>Actinomycetales</taxon>
        <taxon>Actinomycetaceae</taxon>
        <taxon>Gleimia</taxon>
    </lineage>
</organism>
<proteinExistence type="inferred from homology"/>
<name>A0A9W5RF15_9ACTO</name>
<dbReference type="SMART" id="SM00829">
    <property type="entry name" value="PKS_ER"/>
    <property type="match status" value="1"/>
</dbReference>
<dbReference type="InterPro" id="IPR020843">
    <property type="entry name" value="ER"/>
</dbReference>
<dbReference type="OrthoDB" id="9797931at2"/>
<keyword evidence="4" id="KW-0560">Oxidoreductase</keyword>
<dbReference type="RefSeq" id="WP_016444355.1">
    <property type="nucleotide sequence ID" value="NZ_KE150266.1"/>
</dbReference>
<dbReference type="Pfam" id="PF08240">
    <property type="entry name" value="ADH_N"/>
    <property type="match status" value="1"/>
</dbReference>
<dbReference type="GO" id="GO:0016491">
    <property type="term" value="F:oxidoreductase activity"/>
    <property type="evidence" value="ECO:0007669"/>
    <property type="project" value="UniProtKB-KW"/>
</dbReference>
<dbReference type="GO" id="GO:0008270">
    <property type="term" value="F:zinc ion binding"/>
    <property type="evidence" value="ECO:0007669"/>
    <property type="project" value="InterPro"/>
</dbReference>
<dbReference type="InterPro" id="IPR036291">
    <property type="entry name" value="NAD(P)-bd_dom_sf"/>
</dbReference>
<dbReference type="EMBL" id="AGWN01000001">
    <property type="protein sequence ID" value="EPD31244.1"/>
    <property type="molecule type" value="Genomic_DNA"/>
</dbReference>
<comment type="similarity">
    <text evidence="5">Belongs to the zinc-containing alcohol dehydrogenase family.</text>
</comment>
<dbReference type="Gene3D" id="3.90.180.10">
    <property type="entry name" value="Medium-chain alcohol dehydrogenases, catalytic domain"/>
    <property type="match status" value="1"/>
</dbReference>
<dbReference type="Gene3D" id="3.40.50.720">
    <property type="entry name" value="NAD(P)-binding Rossmann-like Domain"/>
    <property type="match status" value="1"/>
</dbReference>
<protein>
    <submittedName>
        <fullName evidence="7">Chlorophyll synthesis pathway protein BchC</fullName>
    </submittedName>
</protein>
<dbReference type="SUPFAM" id="SSF50129">
    <property type="entry name" value="GroES-like"/>
    <property type="match status" value="1"/>
</dbReference>
<evidence type="ECO:0000256" key="1">
    <source>
        <dbReference type="ARBA" id="ARBA00001947"/>
    </source>
</evidence>
<evidence type="ECO:0000256" key="2">
    <source>
        <dbReference type="ARBA" id="ARBA00022723"/>
    </source>
</evidence>
<feature type="domain" description="Enoyl reductase (ER)" evidence="6">
    <location>
        <begin position="8"/>
        <end position="343"/>
    </location>
</feature>
<dbReference type="Pfam" id="PF00107">
    <property type="entry name" value="ADH_zinc_N"/>
    <property type="match status" value="1"/>
</dbReference>
<dbReference type="PANTHER" id="PTHR43401:SF2">
    <property type="entry name" value="L-THREONINE 3-DEHYDROGENASE"/>
    <property type="match status" value="1"/>
</dbReference>
<keyword evidence="3 5" id="KW-0862">Zinc</keyword>
<evidence type="ECO:0000259" key="6">
    <source>
        <dbReference type="SMART" id="SM00829"/>
    </source>
</evidence>
<dbReference type="Proteomes" id="UP000014387">
    <property type="component" value="Unassembled WGS sequence"/>
</dbReference>
<evidence type="ECO:0000256" key="4">
    <source>
        <dbReference type="ARBA" id="ARBA00023002"/>
    </source>
</evidence>
<dbReference type="InterPro" id="IPR013149">
    <property type="entry name" value="ADH-like_C"/>
</dbReference>
<reference evidence="7 8" key="1">
    <citation type="submission" date="2013-05" db="EMBL/GenBank/DDBJ databases">
        <title>The Genome Sequence of Actinomyces europaeus ACS-120-V-COL10B.</title>
        <authorList>
            <consortium name="The Broad Institute Genomics Platform"/>
            <person name="Earl A."/>
            <person name="Ward D."/>
            <person name="Feldgarden M."/>
            <person name="Gevers D."/>
            <person name="Saerens B."/>
            <person name="Vaneechoutte M."/>
            <person name="Walker B."/>
            <person name="Young S."/>
            <person name="Zeng Q."/>
            <person name="Gargeya S."/>
            <person name="Fitzgerald M."/>
            <person name="Haas B."/>
            <person name="Abouelleil A."/>
            <person name="Allen A.W."/>
            <person name="Alvarado L."/>
            <person name="Arachchi H.M."/>
            <person name="Berlin A.M."/>
            <person name="Chapman S.B."/>
            <person name="Gainer-Dewar J."/>
            <person name="Goldberg J."/>
            <person name="Griggs A."/>
            <person name="Gujja S."/>
            <person name="Hansen M."/>
            <person name="Howarth C."/>
            <person name="Imamovic A."/>
            <person name="Ireland A."/>
            <person name="Larimer J."/>
            <person name="McCowan C."/>
            <person name="Murphy C."/>
            <person name="Pearson M."/>
            <person name="Poon T.W."/>
            <person name="Priest M."/>
            <person name="Roberts A."/>
            <person name="Saif S."/>
            <person name="Shea T."/>
            <person name="Sisk P."/>
            <person name="Sykes S."/>
            <person name="Wortman J."/>
            <person name="Nusbaum C."/>
            <person name="Birren B."/>
        </authorList>
    </citation>
    <scope>NUCLEOTIDE SEQUENCE [LARGE SCALE GENOMIC DNA]</scope>
    <source>
        <strain evidence="7 8">ACS-120-V-Col10b</strain>
    </source>
</reference>
<dbReference type="SUPFAM" id="SSF51735">
    <property type="entry name" value="NAD(P)-binding Rossmann-fold domains"/>
    <property type="match status" value="1"/>
</dbReference>
<dbReference type="InterPro" id="IPR002328">
    <property type="entry name" value="ADH_Zn_CS"/>
</dbReference>
<dbReference type="PANTHER" id="PTHR43401">
    <property type="entry name" value="L-THREONINE 3-DEHYDROGENASE"/>
    <property type="match status" value="1"/>
</dbReference>
<keyword evidence="2 5" id="KW-0479">Metal-binding</keyword>